<name>A0A0M9VPM7_9BASI</name>
<dbReference type="AlphaFoldDB" id="A0A0M9VPM7"/>
<dbReference type="InterPro" id="IPR023210">
    <property type="entry name" value="NADP_OxRdtase_dom"/>
</dbReference>
<dbReference type="OrthoDB" id="5357513at2759"/>
<protein>
    <submittedName>
        <fullName evidence="2">Aldo keto reductase</fullName>
    </submittedName>
</protein>
<dbReference type="InterPro" id="IPR036812">
    <property type="entry name" value="NAD(P)_OxRdtase_dom_sf"/>
</dbReference>
<keyword evidence="3" id="KW-1185">Reference proteome</keyword>
<dbReference type="PANTHER" id="PTHR11732">
    <property type="entry name" value="ALDO/KETO REDUCTASE"/>
    <property type="match status" value="1"/>
</dbReference>
<evidence type="ECO:0000313" key="3">
    <source>
        <dbReference type="Proteomes" id="UP000037751"/>
    </source>
</evidence>
<reference evidence="2 3" key="1">
    <citation type="submission" date="2015-07" db="EMBL/GenBank/DDBJ databases">
        <title>Draft Genome Sequence of Malassezia furfur CBS1878 and Malassezia pachydermatis CBS1879.</title>
        <authorList>
            <person name="Triana S."/>
            <person name="Ohm R."/>
            <person name="Gonzalez A."/>
            <person name="DeCock H."/>
            <person name="Restrepo S."/>
            <person name="Celis A."/>
        </authorList>
    </citation>
    <scope>NUCLEOTIDE SEQUENCE [LARGE SCALE GENOMIC DNA]</scope>
    <source>
        <strain evidence="2 3">CBS 1879</strain>
    </source>
</reference>
<dbReference type="EMBL" id="LGAV01000004">
    <property type="protein sequence ID" value="KOS14432.1"/>
    <property type="molecule type" value="Genomic_DNA"/>
</dbReference>
<dbReference type="VEuPathDB" id="FungiDB:Malapachy_3984"/>
<sequence>MPLPEMPRILYGTAWKEVKTTELVRIAFHMGFRGVDTAAQRKHYREDLVGLGLQQACKELGLHRHDIWIQTKFTPMSGQDPTGFLPYDPQANVADQVCESFINSLRYLHPDATIPNVRSLLAKYAVRAKRDTEEREEAPLQEVYLDSYVMHSPMNNLQSTLQAWAVMEALVDAGLVRYIGFSNIRHLV</sequence>
<gene>
    <name evidence="2" type="ORF">Malapachy_3984</name>
</gene>
<dbReference type="GO" id="GO:0016491">
    <property type="term" value="F:oxidoreductase activity"/>
    <property type="evidence" value="ECO:0007669"/>
    <property type="project" value="InterPro"/>
</dbReference>
<dbReference type="InterPro" id="IPR020471">
    <property type="entry name" value="AKR"/>
</dbReference>
<comment type="caution">
    <text evidence="2">The sequence shown here is derived from an EMBL/GenBank/DDBJ whole genome shotgun (WGS) entry which is preliminary data.</text>
</comment>
<organism evidence="2 3">
    <name type="scientific">Malassezia pachydermatis</name>
    <dbReference type="NCBI Taxonomy" id="77020"/>
    <lineage>
        <taxon>Eukaryota</taxon>
        <taxon>Fungi</taxon>
        <taxon>Dikarya</taxon>
        <taxon>Basidiomycota</taxon>
        <taxon>Ustilaginomycotina</taxon>
        <taxon>Malasseziomycetes</taxon>
        <taxon>Malasseziales</taxon>
        <taxon>Malasseziaceae</taxon>
        <taxon>Malassezia</taxon>
    </lineage>
</organism>
<dbReference type="Gene3D" id="3.20.20.100">
    <property type="entry name" value="NADP-dependent oxidoreductase domain"/>
    <property type="match status" value="1"/>
</dbReference>
<dbReference type="GeneID" id="28730316"/>
<evidence type="ECO:0000313" key="2">
    <source>
        <dbReference type="EMBL" id="KOS14432.1"/>
    </source>
</evidence>
<evidence type="ECO:0000259" key="1">
    <source>
        <dbReference type="Pfam" id="PF00248"/>
    </source>
</evidence>
<dbReference type="Pfam" id="PF00248">
    <property type="entry name" value="Aldo_ket_red"/>
    <property type="match status" value="1"/>
</dbReference>
<dbReference type="RefSeq" id="XP_017992064.1">
    <property type="nucleotide sequence ID" value="XM_018138440.1"/>
</dbReference>
<proteinExistence type="predicted"/>
<dbReference type="STRING" id="77020.A0A0M9VPM7"/>
<dbReference type="Proteomes" id="UP000037751">
    <property type="component" value="Unassembled WGS sequence"/>
</dbReference>
<feature type="domain" description="NADP-dependent oxidoreductase" evidence="1">
    <location>
        <begin position="140"/>
        <end position="184"/>
    </location>
</feature>
<dbReference type="SUPFAM" id="SSF51430">
    <property type="entry name" value="NAD(P)-linked oxidoreductase"/>
    <property type="match status" value="1"/>
</dbReference>
<accession>A0A0M9VPM7</accession>